<name>A0ABS2QS11_9BACI</name>
<evidence type="ECO:0008006" key="4">
    <source>
        <dbReference type="Google" id="ProtNLM"/>
    </source>
</evidence>
<comment type="caution">
    <text evidence="2">The sequence shown here is derived from an EMBL/GenBank/DDBJ whole genome shotgun (WGS) entry which is preliminary data.</text>
</comment>
<evidence type="ECO:0000256" key="1">
    <source>
        <dbReference type="SAM" id="Phobius"/>
    </source>
</evidence>
<feature type="transmembrane region" description="Helical" evidence="1">
    <location>
        <begin position="36"/>
        <end position="54"/>
    </location>
</feature>
<organism evidence="2 3">
    <name type="scientific">Priestia iocasae</name>
    <dbReference type="NCBI Taxonomy" id="2291674"/>
    <lineage>
        <taxon>Bacteria</taxon>
        <taxon>Bacillati</taxon>
        <taxon>Bacillota</taxon>
        <taxon>Bacilli</taxon>
        <taxon>Bacillales</taxon>
        <taxon>Bacillaceae</taxon>
        <taxon>Priestia</taxon>
    </lineage>
</organism>
<dbReference type="EMBL" id="JAFBFC010000001">
    <property type="protein sequence ID" value="MBM7702003.1"/>
    <property type="molecule type" value="Genomic_DNA"/>
</dbReference>
<feature type="transmembrane region" description="Helical" evidence="1">
    <location>
        <begin position="12"/>
        <end position="30"/>
    </location>
</feature>
<keyword evidence="1" id="KW-0472">Membrane</keyword>
<keyword evidence="3" id="KW-1185">Reference proteome</keyword>
<protein>
    <recommendedName>
        <fullName evidence="4">NADH dehydrogenase subunit 4L</fullName>
    </recommendedName>
</protein>
<reference evidence="2 3" key="1">
    <citation type="submission" date="2021-01" db="EMBL/GenBank/DDBJ databases">
        <title>Genomic Encyclopedia of Type Strains, Phase IV (KMG-IV): sequencing the most valuable type-strain genomes for metagenomic binning, comparative biology and taxonomic classification.</title>
        <authorList>
            <person name="Goeker M."/>
        </authorList>
    </citation>
    <scope>NUCLEOTIDE SEQUENCE [LARGE SCALE GENOMIC DNA]</scope>
    <source>
        <strain evidence="2 3">DSM 104297</strain>
    </source>
</reference>
<evidence type="ECO:0000313" key="3">
    <source>
        <dbReference type="Proteomes" id="UP000809829"/>
    </source>
</evidence>
<keyword evidence="1" id="KW-1133">Transmembrane helix</keyword>
<dbReference type="RefSeq" id="WP_338038863.1">
    <property type="nucleotide sequence ID" value="NZ_JAFBFC010000001.1"/>
</dbReference>
<gene>
    <name evidence="2" type="ORF">JOC83_000829</name>
</gene>
<dbReference type="Proteomes" id="UP000809829">
    <property type="component" value="Unassembled WGS sequence"/>
</dbReference>
<feature type="transmembrane region" description="Helical" evidence="1">
    <location>
        <begin position="66"/>
        <end position="99"/>
    </location>
</feature>
<keyword evidence="1" id="KW-0812">Transmembrane</keyword>
<sequence length="103" mass="11903">MKKQTICIVMKCFAIVLFFILLFTVMQSHVLSNKAIIVSSATIFLLFVLSDFFFEKKTWILKGLQLYMSIMLFIIGIFEMHHIVSSLCALSIIILPRIINELQ</sequence>
<proteinExistence type="predicted"/>
<evidence type="ECO:0000313" key="2">
    <source>
        <dbReference type="EMBL" id="MBM7702003.1"/>
    </source>
</evidence>
<accession>A0ABS2QS11</accession>